<dbReference type="RefSeq" id="WP_014414058.1">
    <property type="nucleotide sequence ID" value="NC_017059.1"/>
</dbReference>
<gene>
    <name evidence="1" type="ORF">RSPPHO_00792</name>
</gene>
<evidence type="ECO:0008006" key="3">
    <source>
        <dbReference type="Google" id="ProtNLM"/>
    </source>
</evidence>
<dbReference type="AlphaFoldDB" id="H6SQV3"/>
<name>H6SQV3_PARPM</name>
<evidence type="ECO:0000313" key="1">
    <source>
        <dbReference type="EMBL" id="CCG07418.1"/>
    </source>
</evidence>
<dbReference type="EMBL" id="HE663493">
    <property type="protein sequence ID" value="CCG07418.1"/>
    <property type="molecule type" value="Genomic_DNA"/>
</dbReference>
<organism evidence="1 2">
    <name type="scientific">Pararhodospirillum photometricum DSM 122</name>
    <dbReference type="NCBI Taxonomy" id="1150469"/>
    <lineage>
        <taxon>Bacteria</taxon>
        <taxon>Pseudomonadati</taxon>
        <taxon>Pseudomonadota</taxon>
        <taxon>Alphaproteobacteria</taxon>
        <taxon>Rhodospirillales</taxon>
        <taxon>Rhodospirillaceae</taxon>
        <taxon>Pararhodospirillum</taxon>
    </lineage>
</organism>
<protein>
    <recommendedName>
        <fullName evidence="3">NRDE family protein</fullName>
    </recommendedName>
</protein>
<dbReference type="OrthoDB" id="4380123at2"/>
<dbReference type="HOGENOM" id="CLU_047037_2_1_5"/>
<dbReference type="Proteomes" id="UP000033220">
    <property type="component" value="Chromosome DSM 122"/>
</dbReference>
<reference evidence="1 2" key="1">
    <citation type="submission" date="2012-02" db="EMBL/GenBank/DDBJ databases">
        <title>Shotgun genome sequence of Phaeospirillum photometricum DSM 122.</title>
        <authorList>
            <person name="Duquesne K."/>
            <person name="Sturgis J."/>
        </authorList>
    </citation>
    <scope>NUCLEOTIDE SEQUENCE [LARGE SCALE GENOMIC DNA]</scope>
    <source>
        <strain evidence="2">DSM122</strain>
    </source>
</reference>
<proteinExistence type="predicted"/>
<dbReference type="STRING" id="1150469.RSPPHO_00792"/>
<dbReference type="Pfam" id="PF05742">
    <property type="entry name" value="TANGO2"/>
    <property type="match status" value="1"/>
</dbReference>
<dbReference type="PANTHER" id="PTHR17985">
    <property type="entry name" value="SER/THR-RICH PROTEIN T10 IN DGCR REGION"/>
    <property type="match status" value="1"/>
</dbReference>
<sequence length="253" mass="27073">MCLVVVDWCPGAPWPLVLAGNRDERRQRPWRGPARHWPEQPEVRAPLDDVALGTWIGVNDDGVMACVVNRQGTLGPEDGRRSRGELVLEALGHADASEAAQALQALDGRAYRPFSLIVADNRDAFWLRHADPSGRAPVQAFPLPPGLCGLTARDLNDTREPRLARVLARLGTTPRPDPDHGLAAWEGWVAALGDRVPATPGQPDTAACFMTDAGFGTLCTTLVALAAPEHPAGPVQGWFAPGPPDTCAFDPIA</sequence>
<dbReference type="Gene3D" id="3.60.60.10">
    <property type="entry name" value="Penicillin V Acylase, Chain A"/>
    <property type="match status" value="1"/>
</dbReference>
<accession>H6SQV3</accession>
<dbReference type="InterPro" id="IPR008551">
    <property type="entry name" value="TANGO2"/>
</dbReference>
<dbReference type="KEGG" id="rpm:RSPPHO_00792"/>
<keyword evidence="2" id="KW-1185">Reference proteome</keyword>
<dbReference type="eggNOG" id="COG3332">
    <property type="taxonomic scope" value="Bacteria"/>
</dbReference>
<evidence type="ECO:0000313" key="2">
    <source>
        <dbReference type="Proteomes" id="UP000033220"/>
    </source>
</evidence>
<dbReference type="PANTHER" id="PTHR17985:SF8">
    <property type="entry name" value="TRANSPORT AND GOLGI ORGANIZATION PROTEIN 2 HOMOLOG"/>
    <property type="match status" value="1"/>
</dbReference>
<dbReference type="PATRIC" id="fig|1150469.3.peg.911"/>